<evidence type="ECO:0000259" key="1">
    <source>
        <dbReference type="Pfam" id="PF01402"/>
    </source>
</evidence>
<accession>A0A4P7SKL4</accession>
<evidence type="ECO:0000313" key="2">
    <source>
        <dbReference type="EMBL" id="QCB93284.1"/>
    </source>
</evidence>
<dbReference type="InterPro" id="IPR013321">
    <property type="entry name" value="Arc_rbn_hlx_hlx"/>
</dbReference>
<evidence type="ECO:0000313" key="3">
    <source>
        <dbReference type="Proteomes" id="UP000296469"/>
    </source>
</evidence>
<proteinExistence type="predicted"/>
<dbReference type="SUPFAM" id="SSF47598">
    <property type="entry name" value="Ribbon-helix-helix"/>
    <property type="match status" value="1"/>
</dbReference>
<keyword evidence="3" id="KW-1185">Reference proteome</keyword>
<dbReference type="EMBL" id="CP039291">
    <property type="protein sequence ID" value="QCB93284.1"/>
    <property type="molecule type" value="Genomic_DNA"/>
</dbReference>
<dbReference type="GO" id="GO:0006355">
    <property type="term" value="P:regulation of DNA-templated transcription"/>
    <property type="evidence" value="ECO:0007669"/>
    <property type="project" value="InterPro"/>
</dbReference>
<dbReference type="KEGG" id="celz:E5225_06705"/>
<name>A0A4P7SKL4_9CELL</name>
<reference evidence="2 3" key="1">
    <citation type="submission" date="2019-04" db="EMBL/GenBank/DDBJ databases">
        <title>Isolation and identification of Cellulomonas shaoxiangyii sp. Nov. isolated from feces of the Tibetan antelopes (Pantholops hodgsonii) in the Qinghai-Tibet plateau of China.</title>
        <authorList>
            <person name="Tian Z."/>
        </authorList>
    </citation>
    <scope>NUCLEOTIDE SEQUENCE [LARGE SCALE GENOMIC DNA]</scope>
    <source>
        <strain evidence="2 3">Z28</strain>
    </source>
</reference>
<dbReference type="RefSeq" id="WP_135974251.1">
    <property type="nucleotide sequence ID" value="NZ_CP039291.1"/>
</dbReference>
<dbReference type="Gene3D" id="1.10.1220.10">
    <property type="entry name" value="Met repressor-like"/>
    <property type="match status" value="1"/>
</dbReference>
<dbReference type="Pfam" id="PF01402">
    <property type="entry name" value="RHH_1"/>
    <property type="match status" value="1"/>
</dbReference>
<gene>
    <name evidence="2" type="ORF">E5225_06705</name>
</gene>
<protein>
    <submittedName>
        <fullName evidence="2">Ribbon-helix-helix protein, CopG family</fullName>
    </submittedName>
</protein>
<dbReference type="InterPro" id="IPR002145">
    <property type="entry name" value="CopG"/>
</dbReference>
<sequence>MSPNRPGTPTTTFRLDPALLAAAKTKAAERGETLSDVVRRALREYVEEER</sequence>
<dbReference type="AlphaFoldDB" id="A0A4P7SKL4"/>
<feature type="domain" description="Ribbon-helix-helix protein CopG" evidence="1">
    <location>
        <begin position="11"/>
        <end position="49"/>
    </location>
</feature>
<dbReference type="Proteomes" id="UP000296469">
    <property type="component" value="Chromosome"/>
</dbReference>
<organism evidence="2 3">
    <name type="scientific">Cellulomonas shaoxiangyii</name>
    <dbReference type="NCBI Taxonomy" id="2566013"/>
    <lineage>
        <taxon>Bacteria</taxon>
        <taxon>Bacillati</taxon>
        <taxon>Actinomycetota</taxon>
        <taxon>Actinomycetes</taxon>
        <taxon>Micrococcales</taxon>
        <taxon>Cellulomonadaceae</taxon>
        <taxon>Cellulomonas</taxon>
    </lineage>
</organism>
<dbReference type="InterPro" id="IPR010985">
    <property type="entry name" value="Ribbon_hlx_hlx"/>
</dbReference>